<reference evidence="1 2" key="1">
    <citation type="submission" date="2018-01" db="EMBL/GenBank/DDBJ databases">
        <title>Complete genome sequences of 14 Citrobacter spp. isolated from plant in Canada.</title>
        <authorList>
            <person name="Bhandare S.G."/>
            <person name="Colavecchio A."/>
            <person name="Jeukens J."/>
            <person name="Emond-Rheault J.-G."/>
            <person name="Freschi L."/>
            <person name="Hamel J."/>
            <person name="Kukavica-Ibrulj I."/>
            <person name="Levesque R."/>
            <person name="Goodridge L."/>
        </authorList>
    </citation>
    <scope>NUCLEOTIDE SEQUENCE [LARGE SCALE GENOMIC DNA]</scope>
    <source>
        <strain evidence="1 2">S1285</strain>
    </source>
</reference>
<accession>A0A2S4RWZ8</accession>
<evidence type="ECO:0000313" key="1">
    <source>
        <dbReference type="EMBL" id="POU65057.1"/>
    </source>
</evidence>
<gene>
    <name evidence="1" type="ORF">C3430_12710</name>
</gene>
<dbReference type="AlphaFoldDB" id="A0A2S4RWZ8"/>
<dbReference type="Proteomes" id="UP000237003">
    <property type="component" value="Unassembled WGS sequence"/>
</dbReference>
<proteinExistence type="predicted"/>
<comment type="caution">
    <text evidence="1">The sequence shown here is derived from an EMBL/GenBank/DDBJ whole genome shotgun (WGS) entry which is preliminary data.</text>
</comment>
<evidence type="ECO:0000313" key="2">
    <source>
        <dbReference type="Proteomes" id="UP000237003"/>
    </source>
</evidence>
<organism evidence="1 2">
    <name type="scientific">Citrobacter amalonaticus</name>
    <dbReference type="NCBI Taxonomy" id="35703"/>
    <lineage>
        <taxon>Bacteria</taxon>
        <taxon>Pseudomonadati</taxon>
        <taxon>Pseudomonadota</taxon>
        <taxon>Gammaproteobacteria</taxon>
        <taxon>Enterobacterales</taxon>
        <taxon>Enterobacteriaceae</taxon>
        <taxon>Citrobacter</taxon>
    </lineage>
</organism>
<dbReference type="EMBL" id="PQLX01000004">
    <property type="protein sequence ID" value="POU65057.1"/>
    <property type="molecule type" value="Genomic_DNA"/>
</dbReference>
<name>A0A2S4RWZ8_CITAM</name>
<sequence length="86" mass="9089">MTLITASLVSSIGSNIVSLSVLHLSLQTASLLAPSFTPTTYLCKHLGIHAVAASIQPEELCVLCLSPEAVIFVSLIKIKTLFATSY</sequence>
<protein>
    <submittedName>
        <fullName evidence="1">Uncharacterized protein</fullName>
    </submittedName>
</protein>